<comment type="caution">
    <text evidence="1">The sequence shown here is derived from an EMBL/GenBank/DDBJ whole genome shotgun (WGS) entry which is preliminary data.</text>
</comment>
<reference evidence="1 2" key="1">
    <citation type="submission" date="2023-07" db="EMBL/GenBank/DDBJ databases">
        <title>Sorghum-associated microbial communities from plants grown in Nebraska, USA.</title>
        <authorList>
            <person name="Schachtman D."/>
        </authorList>
    </citation>
    <scope>NUCLEOTIDE SEQUENCE [LARGE SCALE GENOMIC DNA]</scope>
    <source>
        <strain evidence="1 2">2980</strain>
    </source>
</reference>
<keyword evidence="2" id="KW-1185">Reference proteome</keyword>
<evidence type="ECO:0000313" key="2">
    <source>
        <dbReference type="Proteomes" id="UP001259347"/>
    </source>
</evidence>
<dbReference type="RefSeq" id="WP_310017840.1">
    <property type="nucleotide sequence ID" value="NZ_JAVDUM010000003.1"/>
</dbReference>
<evidence type="ECO:0000313" key="1">
    <source>
        <dbReference type="EMBL" id="MDR6866227.1"/>
    </source>
</evidence>
<dbReference type="EC" id="4.1.2.14" evidence="1"/>
<accession>A0ABU1SBG6</accession>
<dbReference type="Pfam" id="PF07071">
    <property type="entry name" value="KDGP_aldolase"/>
    <property type="match status" value="1"/>
</dbReference>
<dbReference type="SUPFAM" id="SSF51569">
    <property type="entry name" value="Aldolase"/>
    <property type="match status" value="1"/>
</dbReference>
<organism evidence="1 2">
    <name type="scientific">Microbacterium resistens</name>
    <dbReference type="NCBI Taxonomy" id="156977"/>
    <lineage>
        <taxon>Bacteria</taxon>
        <taxon>Bacillati</taxon>
        <taxon>Actinomycetota</taxon>
        <taxon>Actinomycetes</taxon>
        <taxon>Micrococcales</taxon>
        <taxon>Microbacteriaceae</taxon>
        <taxon>Microbacterium</taxon>
    </lineage>
</organism>
<keyword evidence="1" id="KW-0456">Lyase</keyword>
<name>A0ABU1SBG6_9MICO</name>
<sequence length="243" mass="24937">MASPRILLNVQTNDVEGARAVSEAHPGRIVVGVPMKGFADVATAATVVRGMHKAGVLISAGLGDGAADQWERAHGLAVETRPFHLNQVFPAAGYSRGALRAVGAETIVNALVRPGDAPGRVVIGTGIHSEKLRPHPLPVELAVALLKDIGVDSVKFFPMSGLTRLDDYAALVDAAAPAGFMVEATGGLTPENLGAVLRVSIGGGAQRIMPHLYSSVKVPGTDLLDPERVAAAVGVIEAAEAAS</sequence>
<dbReference type="EMBL" id="JAVDUM010000003">
    <property type="protein sequence ID" value="MDR6866227.1"/>
    <property type="molecule type" value="Genomic_DNA"/>
</dbReference>
<gene>
    <name evidence="1" type="ORF">J2Y69_000819</name>
</gene>
<dbReference type="GO" id="GO:0008675">
    <property type="term" value="F:2-dehydro-3-deoxy-phosphogluconate aldolase activity"/>
    <property type="evidence" value="ECO:0007669"/>
    <property type="project" value="UniProtKB-EC"/>
</dbReference>
<dbReference type="InterPro" id="IPR013785">
    <property type="entry name" value="Aldolase_TIM"/>
</dbReference>
<protein>
    <submittedName>
        <fullName evidence="1">2-dehydro-3-deoxy-phosphogluconate aldolase</fullName>
        <ecNumber evidence="1">4.1.2.14</ecNumber>
    </submittedName>
</protein>
<proteinExistence type="predicted"/>
<dbReference type="Gene3D" id="3.20.20.70">
    <property type="entry name" value="Aldolase class I"/>
    <property type="match status" value="1"/>
</dbReference>
<dbReference type="Proteomes" id="UP001259347">
    <property type="component" value="Unassembled WGS sequence"/>
</dbReference>
<dbReference type="InterPro" id="IPR010763">
    <property type="entry name" value="DgaF"/>
</dbReference>